<protein>
    <submittedName>
        <fullName evidence="4">Odorant binding protein</fullName>
    </submittedName>
</protein>
<dbReference type="EMBL" id="MH900323">
    <property type="protein sequence ID" value="QCF41954.1"/>
    <property type="molecule type" value="mRNA"/>
</dbReference>
<evidence type="ECO:0000256" key="3">
    <source>
        <dbReference type="SAM" id="SignalP"/>
    </source>
</evidence>
<dbReference type="SMART" id="SM00708">
    <property type="entry name" value="PhBP"/>
    <property type="match status" value="1"/>
</dbReference>
<dbReference type="InterPro" id="IPR006170">
    <property type="entry name" value="PBP/GOBP"/>
</dbReference>
<gene>
    <name evidence="4" type="primary">OBP39</name>
</gene>
<feature type="chain" id="PRO_5020023147" evidence="3">
    <location>
        <begin position="16"/>
        <end position="156"/>
    </location>
</feature>
<dbReference type="CDD" id="cd23992">
    <property type="entry name" value="PBP_GOBP"/>
    <property type="match status" value="1"/>
</dbReference>
<reference evidence="4" key="1">
    <citation type="submission" date="2018-09" db="EMBL/GenBank/DDBJ databases">
        <authorList>
            <person name="Song Y.Q."/>
        </authorList>
    </citation>
    <scope>NUCLEOTIDE SEQUENCE</scope>
    <source>
        <tissue evidence="4">Antenna or genitals</tissue>
    </source>
</reference>
<dbReference type="Gene3D" id="1.10.238.20">
    <property type="entry name" value="Pheromone/general odorant binding protein domain"/>
    <property type="match status" value="1"/>
</dbReference>
<name>A0A4D6Q9D2_ATHDI</name>
<dbReference type="Pfam" id="PF01395">
    <property type="entry name" value="PBP_GOBP"/>
    <property type="match status" value="1"/>
</dbReference>
<sequence length="156" mass="17939">MKRLMFCSLILMSVAENERLMMQTISNYIGGMVLKCQKKMEFKNDVIQDLLEFWNKDNDLRSEDLGCALVCVFEENDFLDSEFKEVQRDNVEGFFRASGAGDKMSQTLLQLFERCKTSTTNIDNLCDSALQVAKCFRRGIFEQQWAPARQDTTTGA</sequence>
<organism evidence="4">
    <name type="scientific">Athetis dissimilis</name>
    <name type="common">Moth</name>
    <name type="synonym">Proxenus dissimilis</name>
    <dbReference type="NCBI Taxonomy" id="1737331"/>
    <lineage>
        <taxon>Eukaryota</taxon>
        <taxon>Metazoa</taxon>
        <taxon>Ecdysozoa</taxon>
        <taxon>Arthropoda</taxon>
        <taxon>Hexapoda</taxon>
        <taxon>Insecta</taxon>
        <taxon>Pterygota</taxon>
        <taxon>Neoptera</taxon>
        <taxon>Endopterygota</taxon>
        <taxon>Lepidoptera</taxon>
        <taxon>Glossata</taxon>
        <taxon>Ditrysia</taxon>
        <taxon>Noctuoidea</taxon>
        <taxon>Noctuidae</taxon>
        <taxon>Noctuinae</taxon>
        <taxon>Athetis</taxon>
    </lineage>
</organism>
<feature type="signal peptide" evidence="3">
    <location>
        <begin position="1"/>
        <end position="15"/>
    </location>
</feature>
<dbReference type="PRINTS" id="PR00484">
    <property type="entry name" value="PBPGOBP"/>
</dbReference>
<dbReference type="InterPro" id="IPR006072">
    <property type="entry name" value="Odorant/phero-bd_Lep"/>
</dbReference>
<keyword evidence="3" id="KW-0732">Signal</keyword>
<dbReference type="GO" id="GO:0005549">
    <property type="term" value="F:odorant binding"/>
    <property type="evidence" value="ECO:0007669"/>
    <property type="project" value="InterPro"/>
</dbReference>
<evidence type="ECO:0000256" key="1">
    <source>
        <dbReference type="ARBA" id="ARBA00008098"/>
    </source>
</evidence>
<keyword evidence="2" id="KW-0813">Transport</keyword>
<evidence type="ECO:0000256" key="2">
    <source>
        <dbReference type="ARBA" id="ARBA00022448"/>
    </source>
</evidence>
<accession>A0A4D6Q9D2</accession>
<comment type="similarity">
    <text evidence="1">Belongs to the PBP/GOBP family.</text>
</comment>
<dbReference type="AlphaFoldDB" id="A0A4D6Q9D2"/>
<dbReference type="SUPFAM" id="SSF47565">
    <property type="entry name" value="Insect pheromone/odorant-binding proteins"/>
    <property type="match status" value="1"/>
</dbReference>
<evidence type="ECO:0000313" key="4">
    <source>
        <dbReference type="EMBL" id="QCF41954.1"/>
    </source>
</evidence>
<proteinExistence type="evidence at transcript level"/>
<dbReference type="InterPro" id="IPR036728">
    <property type="entry name" value="PBP_GOBP_sf"/>
</dbReference>